<dbReference type="Pfam" id="PF02518">
    <property type="entry name" value="HATPase_c"/>
    <property type="match status" value="1"/>
</dbReference>
<evidence type="ECO:0000256" key="2">
    <source>
        <dbReference type="ARBA" id="ARBA00012438"/>
    </source>
</evidence>
<dbReference type="Pfam" id="PF07730">
    <property type="entry name" value="HisKA_3"/>
    <property type="match status" value="1"/>
</dbReference>
<dbReference type="InterPro" id="IPR036890">
    <property type="entry name" value="HATPase_C_sf"/>
</dbReference>
<dbReference type="PANTHER" id="PTHR24421:SF10">
    <property type="entry name" value="NITRATE_NITRITE SENSOR PROTEIN NARQ"/>
    <property type="match status" value="1"/>
</dbReference>
<feature type="transmembrane region" description="Helical" evidence="9">
    <location>
        <begin position="7"/>
        <end position="24"/>
    </location>
</feature>
<feature type="transmembrane region" description="Helical" evidence="9">
    <location>
        <begin position="30"/>
        <end position="47"/>
    </location>
</feature>
<keyword evidence="7" id="KW-0067">ATP-binding</keyword>
<organism evidence="11 12">
    <name type="scientific">Candidatus Enterococcus willemsii</name>
    <dbReference type="NCBI Taxonomy" id="1857215"/>
    <lineage>
        <taxon>Bacteria</taxon>
        <taxon>Bacillati</taxon>
        <taxon>Bacillota</taxon>
        <taxon>Bacilli</taxon>
        <taxon>Lactobacillales</taxon>
        <taxon>Enterococcaceae</taxon>
        <taxon>Enterococcus</taxon>
    </lineage>
</organism>
<keyword evidence="9" id="KW-0472">Membrane</keyword>
<keyword evidence="3" id="KW-0597">Phosphoprotein</keyword>
<sequence>MEKHHFLGTYLFLQIVSFLLLLQKPFRPEFVLVILLSLILLFPTLFIKKRLGQVLTLVIFYIVSFYFPHLSYFLPGVWYMVNRKELLPIHWIVVGSLAIICFDVSILNCFFLIFLVLFGYYLSNLRLTHIRLSQDFLALKDDSWEKEQRLRRQHEEVIESQEAVLKLEIAEERNRIARDIHDNVGHLLSSAIIQLGALEVVNKAEELQQPLYQLKETVHTGMDKIRESVHDLHQESLQFHEGLAMILGDFHFCPIKVQGDLSQHLNNEQSRILLMIIKECLSNVMRHSNATEVIIEQTELPAFYRCRILDNGTVFKEGTGLGLFSMRQRIDEIGGQLHINATDKGFVVSVILPKNKKRAEGNS</sequence>
<dbReference type="InterPro" id="IPR011712">
    <property type="entry name" value="Sig_transdc_His_kin_sub3_dim/P"/>
</dbReference>
<reference evidence="11 12" key="1">
    <citation type="submission" date="2016-06" db="EMBL/GenBank/DDBJ databases">
        <title>Four novel species of enterococci isolated from chicken manure.</title>
        <authorList>
            <person name="Van Tyne D."/>
        </authorList>
    </citation>
    <scope>NUCLEOTIDE SEQUENCE [LARGE SCALE GENOMIC DNA]</scope>
    <source>
        <strain evidence="11 12">CU12B</strain>
    </source>
</reference>
<keyword evidence="12" id="KW-1185">Reference proteome</keyword>
<evidence type="ECO:0000256" key="1">
    <source>
        <dbReference type="ARBA" id="ARBA00000085"/>
    </source>
</evidence>
<keyword evidence="9" id="KW-0812">Transmembrane</keyword>
<dbReference type="PANTHER" id="PTHR24421">
    <property type="entry name" value="NITRATE/NITRITE SENSOR PROTEIN NARX-RELATED"/>
    <property type="match status" value="1"/>
</dbReference>
<evidence type="ECO:0000256" key="6">
    <source>
        <dbReference type="ARBA" id="ARBA00022777"/>
    </source>
</evidence>
<dbReference type="Gene3D" id="3.30.565.10">
    <property type="entry name" value="Histidine kinase-like ATPase, C-terminal domain"/>
    <property type="match status" value="1"/>
</dbReference>
<evidence type="ECO:0000256" key="3">
    <source>
        <dbReference type="ARBA" id="ARBA00022553"/>
    </source>
</evidence>
<evidence type="ECO:0000313" key="11">
    <source>
        <dbReference type="EMBL" id="KAF1302155.1"/>
    </source>
</evidence>
<dbReference type="CDD" id="cd16917">
    <property type="entry name" value="HATPase_UhpB-NarQ-NarX-like"/>
    <property type="match status" value="1"/>
</dbReference>
<keyword evidence="6" id="KW-0418">Kinase</keyword>
<evidence type="ECO:0000256" key="8">
    <source>
        <dbReference type="ARBA" id="ARBA00023012"/>
    </source>
</evidence>
<name>A0ABQ6YXT8_9ENTE</name>
<keyword evidence="8" id="KW-0902">Two-component regulatory system</keyword>
<dbReference type="Gene3D" id="1.20.5.1930">
    <property type="match status" value="1"/>
</dbReference>
<evidence type="ECO:0000313" key="12">
    <source>
        <dbReference type="Proteomes" id="UP000782705"/>
    </source>
</evidence>
<dbReference type="SMART" id="SM00387">
    <property type="entry name" value="HATPase_c"/>
    <property type="match status" value="1"/>
</dbReference>
<evidence type="ECO:0000256" key="4">
    <source>
        <dbReference type="ARBA" id="ARBA00022679"/>
    </source>
</evidence>
<evidence type="ECO:0000256" key="9">
    <source>
        <dbReference type="SAM" id="Phobius"/>
    </source>
</evidence>
<feature type="transmembrane region" description="Helical" evidence="9">
    <location>
        <begin position="89"/>
        <end position="122"/>
    </location>
</feature>
<proteinExistence type="predicted"/>
<keyword evidence="9" id="KW-1133">Transmembrane helix</keyword>
<feature type="transmembrane region" description="Helical" evidence="9">
    <location>
        <begin position="54"/>
        <end position="74"/>
    </location>
</feature>
<comment type="caution">
    <text evidence="11">The sequence shown here is derived from an EMBL/GenBank/DDBJ whole genome shotgun (WGS) entry which is preliminary data.</text>
</comment>
<evidence type="ECO:0000256" key="7">
    <source>
        <dbReference type="ARBA" id="ARBA00022840"/>
    </source>
</evidence>
<accession>A0ABQ6YXT8</accession>
<gene>
    <name evidence="11" type="ORF">BAU17_01925</name>
</gene>
<evidence type="ECO:0000256" key="5">
    <source>
        <dbReference type="ARBA" id="ARBA00022741"/>
    </source>
</evidence>
<dbReference type="SUPFAM" id="SSF55874">
    <property type="entry name" value="ATPase domain of HSP90 chaperone/DNA topoisomerase II/histidine kinase"/>
    <property type="match status" value="1"/>
</dbReference>
<keyword evidence="5" id="KW-0547">Nucleotide-binding</keyword>
<evidence type="ECO:0000259" key="10">
    <source>
        <dbReference type="SMART" id="SM00387"/>
    </source>
</evidence>
<dbReference type="EC" id="2.7.13.3" evidence="2"/>
<dbReference type="InterPro" id="IPR050482">
    <property type="entry name" value="Sensor_HK_TwoCompSys"/>
</dbReference>
<dbReference type="EMBL" id="MAEL01000054">
    <property type="protein sequence ID" value="KAF1302155.1"/>
    <property type="molecule type" value="Genomic_DNA"/>
</dbReference>
<feature type="domain" description="Histidine kinase/HSP90-like ATPase" evidence="10">
    <location>
        <begin position="268"/>
        <end position="356"/>
    </location>
</feature>
<protein>
    <recommendedName>
        <fullName evidence="2">histidine kinase</fullName>
        <ecNumber evidence="2">2.7.13.3</ecNumber>
    </recommendedName>
</protein>
<comment type="catalytic activity">
    <reaction evidence="1">
        <text>ATP + protein L-histidine = ADP + protein N-phospho-L-histidine.</text>
        <dbReference type="EC" id="2.7.13.3"/>
    </reaction>
</comment>
<dbReference type="InterPro" id="IPR003594">
    <property type="entry name" value="HATPase_dom"/>
</dbReference>
<dbReference type="Proteomes" id="UP000782705">
    <property type="component" value="Unassembled WGS sequence"/>
</dbReference>
<keyword evidence="4" id="KW-0808">Transferase</keyword>